<evidence type="ECO:0000256" key="4">
    <source>
        <dbReference type="ARBA" id="ARBA00022692"/>
    </source>
</evidence>
<feature type="transmembrane region" description="Helical" evidence="9">
    <location>
        <begin position="6"/>
        <end position="23"/>
    </location>
</feature>
<comment type="subunit">
    <text evidence="9">Forms a complex with TatC.</text>
</comment>
<gene>
    <name evidence="9" type="primary">tatA</name>
    <name evidence="11" type="ORF">FPZ49_12275</name>
</gene>
<keyword evidence="8 9" id="KW-0472">Membrane</keyword>
<name>A0A559KCC7_9BACL</name>
<dbReference type="PANTHER" id="PTHR42982:SF1">
    <property type="entry name" value="SEC-INDEPENDENT PROTEIN TRANSLOCASE PROTEIN TATA"/>
    <property type="match status" value="1"/>
</dbReference>
<evidence type="ECO:0000313" key="11">
    <source>
        <dbReference type="EMBL" id="TVY09796.1"/>
    </source>
</evidence>
<dbReference type="Pfam" id="PF02416">
    <property type="entry name" value="TatA_B_E"/>
    <property type="match status" value="1"/>
</dbReference>
<dbReference type="AlphaFoldDB" id="A0A559KCC7"/>
<dbReference type="InterPro" id="IPR006312">
    <property type="entry name" value="TatA/E"/>
</dbReference>
<evidence type="ECO:0000256" key="1">
    <source>
        <dbReference type="ARBA" id="ARBA00004162"/>
    </source>
</evidence>
<evidence type="ECO:0000256" key="10">
    <source>
        <dbReference type="SAM" id="MobiDB-lite"/>
    </source>
</evidence>
<evidence type="ECO:0000313" key="12">
    <source>
        <dbReference type="Proteomes" id="UP000317036"/>
    </source>
</evidence>
<evidence type="ECO:0000256" key="3">
    <source>
        <dbReference type="ARBA" id="ARBA00022475"/>
    </source>
</evidence>
<evidence type="ECO:0000256" key="5">
    <source>
        <dbReference type="ARBA" id="ARBA00022927"/>
    </source>
</evidence>
<dbReference type="PANTHER" id="PTHR42982">
    <property type="entry name" value="SEC-INDEPENDENT PROTEIN TRANSLOCASE PROTEIN TATA"/>
    <property type="match status" value="1"/>
</dbReference>
<comment type="function">
    <text evidence="9">Part of the twin-arginine translocation (Tat) system that transports large folded proteins containing a characteristic twin-arginine motif in their signal peptide across membranes. TatA could form the protein-conducting channel of the Tat system.</text>
</comment>
<reference evidence="11 12" key="1">
    <citation type="submission" date="2019-07" db="EMBL/GenBank/DDBJ databases">
        <authorList>
            <person name="Kim J."/>
        </authorList>
    </citation>
    <scope>NUCLEOTIDE SEQUENCE [LARGE SCALE GENOMIC DNA]</scope>
    <source>
        <strain evidence="11 12">JC52</strain>
    </source>
</reference>
<feature type="region of interest" description="Disordered" evidence="10">
    <location>
        <begin position="43"/>
        <end position="99"/>
    </location>
</feature>
<dbReference type="GO" id="GO:0043953">
    <property type="term" value="P:protein transport by the Tat complex"/>
    <property type="evidence" value="ECO:0007669"/>
    <property type="project" value="UniProtKB-UniRule"/>
</dbReference>
<evidence type="ECO:0000256" key="7">
    <source>
        <dbReference type="ARBA" id="ARBA00023010"/>
    </source>
</evidence>
<protein>
    <recommendedName>
        <fullName evidence="9">Sec-independent protein translocase protein TatA</fullName>
    </recommendedName>
</protein>
<evidence type="ECO:0000256" key="2">
    <source>
        <dbReference type="ARBA" id="ARBA00022448"/>
    </source>
</evidence>
<sequence>MFGNIGFGELLLIGVIALVLFGPSKLPDLGRSLGRALREFKQGTRDLLNDEPAAPRARKDVTPPEPPQGVPVKQVDPQAQAEPAAPAAPKADNPRRLPD</sequence>
<dbReference type="PRINTS" id="PR01506">
    <property type="entry name" value="TATBPROTEIN"/>
</dbReference>
<dbReference type="NCBIfam" id="TIGR01411">
    <property type="entry name" value="tatAE"/>
    <property type="match status" value="1"/>
</dbReference>
<dbReference type="RefSeq" id="WP_144846992.1">
    <property type="nucleotide sequence ID" value="NZ_VNJI01000012.1"/>
</dbReference>
<comment type="subcellular location">
    <subcellularLocation>
        <location evidence="1 9">Cell membrane</location>
        <topology evidence="1 9">Single-pass membrane protein</topology>
    </subcellularLocation>
</comment>
<keyword evidence="12" id="KW-1185">Reference proteome</keyword>
<proteinExistence type="inferred from homology"/>
<organism evidence="11 12">
    <name type="scientific">Paenibacillus cremeus</name>
    <dbReference type="NCBI Taxonomy" id="2163881"/>
    <lineage>
        <taxon>Bacteria</taxon>
        <taxon>Bacillati</taxon>
        <taxon>Bacillota</taxon>
        <taxon>Bacilli</taxon>
        <taxon>Bacillales</taxon>
        <taxon>Paenibacillaceae</taxon>
        <taxon>Paenibacillus</taxon>
    </lineage>
</organism>
<dbReference type="InterPro" id="IPR003369">
    <property type="entry name" value="TatA/B/E"/>
</dbReference>
<evidence type="ECO:0000256" key="9">
    <source>
        <dbReference type="HAMAP-Rule" id="MF_00236"/>
    </source>
</evidence>
<accession>A0A559KCC7</accession>
<dbReference type="Proteomes" id="UP000317036">
    <property type="component" value="Unassembled WGS sequence"/>
</dbReference>
<dbReference type="EMBL" id="VNJI01000012">
    <property type="protein sequence ID" value="TVY09796.1"/>
    <property type="molecule type" value="Genomic_DNA"/>
</dbReference>
<dbReference type="OrthoDB" id="9800908at2"/>
<evidence type="ECO:0000256" key="6">
    <source>
        <dbReference type="ARBA" id="ARBA00022989"/>
    </source>
</evidence>
<evidence type="ECO:0000256" key="8">
    <source>
        <dbReference type="ARBA" id="ARBA00023136"/>
    </source>
</evidence>
<feature type="compositionally biased region" description="Low complexity" evidence="10">
    <location>
        <begin position="77"/>
        <end position="91"/>
    </location>
</feature>
<keyword evidence="2 9" id="KW-0813">Transport</keyword>
<keyword evidence="7 9" id="KW-0811">Translocation</keyword>
<dbReference type="HAMAP" id="MF_00236">
    <property type="entry name" value="TatA_E"/>
    <property type="match status" value="1"/>
</dbReference>
<keyword evidence="3 9" id="KW-1003">Cell membrane</keyword>
<dbReference type="GO" id="GO:0033281">
    <property type="term" value="C:TAT protein transport complex"/>
    <property type="evidence" value="ECO:0007669"/>
    <property type="project" value="UniProtKB-UniRule"/>
</dbReference>
<comment type="caution">
    <text evidence="11">The sequence shown here is derived from an EMBL/GenBank/DDBJ whole genome shotgun (WGS) entry which is preliminary data.</text>
</comment>
<keyword evidence="6 9" id="KW-1133">Transmembrane helix</keyword>
<dbReference type="Gene3D" id="1.20.5.3310">
    <property type="match status" value="1"/>
</dbReference>
<comment type="similarity">
    <text evidence="9">Belongs to the TatA/E family.</text>
</comment>
<dbReference type="GO" id="GO:0008320">
    <property type="term" value="F:protein transmembrane transporter activity"/>
    <property type="evidence" value="ECO:0007669"/>
    <property type="project" value="UniProtKB-UniRule"/>
</dbReference>
<dbReference type="NCBIfam" id="NF011430">
    <property type="entry name" value="PRK14861.1"/>
    <property type="match status" value="1"/>
</dbReference>
<keyword evidence="5 9" id="KW-0653">Protein transport</keyword>
<keyword evidence="4 9" id="KW-0812">Transmembrane</keyword>